<dbReference type="RefSeq" id="WP_145210188.1">
    <property type="nucleotide sequence ID" value="NZ_CP036269.1"/>
</dbReference>
<dbReference type="AlphaFoldDB" id="A0A517R904"/>
<evidence type="ECO:0000313" key="2">
    <source>
        <dbReference type="Proteomes" id="UP000317171"/>
    </source>
</evidence>
<sequence>MLINHNLKSIFLHCPKCAGISVSNWLKDEFNFQYFNDPEERIPDKPFVERHRFDIPEEFKDYQAFTTTREPFIRWESFYLFSHLYMDEKLGFEEFTKEKHINLPLQKIYIDAADLVFSSANLEEELLQLPFVTAKNFPIPRMNESKSYAGYKAVKDSVGWNAELREIIYEHFKEDFDLLYVNYK</sequence>
<keyword evidence="2" id="KW-1185">Reference proteome</keyword>
<reference evidence="1 2" key="1">
    <citation type="submission" date="2019-02" db="EMBL/GenBank/DDBJ databases">
        <title>Deep-cultivation of Planctomycetes and their phenomic and genomic characterization uncovers novel biology.</title>
        <authorList>
            <person name="Wiegand S."/>
            <person name="Jogler M."/>
            <person name="Boedeker C."/>
            <person name="Pinto D."/>
            <person name="Vollmers J."/>
            <person name="Rivas-Marin E."/>
            <person name="Kohn T."/>
            <person name="Peeters S.H."/>
            <person name="Heuer A."/>
            <person name="Rast P."/>
            <person name="Oberbeckmann S."/>
            <person name="Bunk B."/>
            <person name="Jeske O."/>
            <person name="Meyerdierks A."/>
            <person name="Storesund J.E."/>
            <person name="Kallscheuer N."/>
            <person name="Luecker S."/>
            <person name="Lage O.M."/>
            <person name="Pohl T."/>
            <person name="Merkel B.J."/>
            <person name="Hornburger P."/>
            <person name="Mueller R.-W."/>
            <person name="Bruemmer F."/>
            <person name="Labrenz M."/>
            <person name="Spormann A.M."/>
            <person name="Op den Camp H."/>
            <person name="Overmann J."/>
            <person name="Amann R."/>
            <person name="Jetten M.S.M."/>
            <person name="Mascher T."/>
            <person name="Medema M.H."/>
            <person name="Devos D.P."/>
            <person name="Kaster A.-K."/>
            <person name="Ovreas L."/>
            <person name="Rohde M."/>
            <person name="Galperin M.Y."/>
            <person name="Jogler C."/>
        </authorList>
    </citation>
    <scope>NUCLEOTIDE SEQUENCE [LARGE SCALE GENOMIC DNA]</scope>
    <source>
        <strain evidence="1 2">Pan241w</strain>
    </source>
</reference>
<dbReference type="OrthoDB" id="288532at2"/>
<dbReference type="EMBL" id="CP036269">
    <property type="protein sequence ID" value="QDT40369.1"/>
    <property type="molecule type" value="Genomic_DNA"/>
</dbReference>
<dbReference type="InterPro" id="IPR027417">
    <property type="entry name" value="P-loop_NTPase"/>
</dbReference>
<dbReference type="KEGG" id="gaz:Pan241w_04250"/>
<evidence type="ECO:0000313" key="1">
    <source>
        <dbReference type="EMBL" id="QDT40369.1"/>
    </source>
</evidence>
<gene>
    <name evidence="1" type="ORF">Pan241w_04250</name>
</gene>
<organism evidence="1 2">
    <name type="scientific">Gimesia alba</name>
    <dbReference type="NCBI Taxonomy" id="2527973"/>
    <lineage>
        <taxon>Bacteria</taxon>
        <taxon>Pseudomonadati</taxon>
        <taxon>Planctomycetota</taxon>
        <taxon>Planctomycetia</taxon>
        <taxon>Planctomycetales</taxon>
        <taxon>Planctomycetaceae</taxon>
        <taxon>Gimesia</taxon>
    </lineage>
</organism>
<dbReference type="Proteomes" id="UP000317171">
    <property type="component" value="Chromosome"/>
</dbReference>
<dbReference type="Gene3D" id="3.40.50.300">
    <property type="entry name" value="P-loop containing nucleotide triphosphate hydrolases"/>
    <property type="match status" value="1"/>
</dbReference>
<protein>
    <recommendedName>
        <fullName evidence="3">Sulfotransferase family protein</fullName>
    </recommendedName>
</protein>
<proteinExistence type="predicted"/>
<name>A0A517R904_9PLAN</name>
<evidence type="ECO:0008006" key="3">
    <source>
        <dbReference type="Google" id="ProtNLM"/>
    </source>
</evidence>
<accession>A0A517R904</accession>